<dbReference type="AlphaFoldDB" id="A0A4Y2L2U3"/>
<protein>
    <submittedName>
        <fullName evidence="1">RNA-directed DNA polymerase from mobile element jockey</fullName>
    </submittedName>
</protein>
<keyword evidence="1" id="KW-0808">Transferase</keyword>
<evidence type="ECO:0000313" key="1">
    <source>
        <dbReference type="EMBL" id="GBN08904.1"/>
    </source>
</evidence>
<keyword evidence="2" id="KW-1185">Reference proteome</keyword>
<dbReference type="EMBL" id="BGPR01005303">
    <property type="protein sequence ID" value="GBN08904.1"/>
    <property type="molecule type" value="Genomic_DNA"/>
</dbReference>
<keyword evidence="1" id="KW-0548">Nucleotidyltransferase</keyword>
<dbReference type="GO" id="GO:0003964">
    <property type="term" value="F:RNA-directed DNA polymerase activity"/>
    <property type="evidence" value="ECO:0007669"/>
    <property type="project" value="UniProtKB-KW"/>
</dbReference>
<reference evidence="1 2" key="1">
    <citation type="journal article" date="2019" name="Sci. Rep.">
        <title>Orb-weaving spider Araneus ventricosus genome elucidates the spidroin gene catalogue.</title>
        <authorList>
            <person name="Kono N."/>
            <person name="Nakamura H."/>
            <person name="Ohtoshi R."/>
            <person name="Moran D.A.P."/>
            <person name="Shinohara A."/>
            <person name="Yoshida Y."/>
            <person name="Fujiwara M."/>
            <person name="Mori M."/>
            <person name="Tomita M."/>
            <person name="Arakawa K."/>
        </authorList>
    </citation>
    <scope>NUCLEOTIDE SEQUENCE [LARGE SCALE GENOMIC DNA]</scope>
</reference>
<organism evidence="1 2">
    <name type="scientific">Araneus ventricosus</name>
    <name type="common">Orbweaver spider</name>
    <name type="synonym">Epeira ventricosa</name>
    <dbReference type="NCBI Taxonomy" id="182803"/>
    <lineage>
        <taxon>Eukaryota</taxon>
        <taxon>Metazoa</taxon>
        <taxon>Ecdysozoa</taxon>
        <taxon>Arthropoda</taxon>
        <taxon>Chelicerata</taxon>
        <taxon>Arachnida</taxon>
        <taxon>Araneae</taxon>
        <taxon>Araneomorphae</taxon>
        <taxon>Entelegynae</taxon>
        <taxon>Araneoidea</taxon>
        <taxon>Araneidae</taxon>
        <taxon>Araneus</taxon>
    </lineage>
</organism>
<accession>A0A4Y2L2U3</accession>
<sequence length="37" mass="4125">MDQALLPEPVECFLNIKEDSCGAFTSIETASDIFDHH</sequence>
<dbReference type="Proteomes" id="UP000499080">
    <property type="component" value="Unassembled WGS sequence"/>
</dbReference>
<proteinExistence type="predicted"/>
<gene>
    <name evidence="1" type="primary">jockeypol_240</name>
    <name evidence="1" type="ORF">AVEN_130203_1</name>
</gene>
<name>A0A4Y2L2U3_ARAVE</name>
<evidence type="ECO:0000313" key="2">
    <source>
        <dbReference type="Proteomes" id="UP000499080"/>
    </source>
</evidence>
<keyword evidence="1" id="KW-0695">RNA-directed DNA polymerase</keyword>
<comment type="caution">
    <text evidence="1">The sequence shown here is derived from an EMBL/GenBank/DDBJ whole genome shotgun (WGS) entry which is preliminary data.</text>
</comment>
<feature type="non-terminal residue" evidence="1">
    <location>
        <position position="37"/>
    </location>
</feature>